<proteinExistence type="predicted"/>
<dbReference type="EMBL" id="AP019621">
    <property type="protein sequence ID" value="BBJ54425.1"/>
    <property type="molecule type" value="Genomic_DNA"/>
</dbReference>
<sequence>MASKPASGAAIVPAKARSVIRVRAAGAIAFTWTPYRASSAAATSVSPTIPAFAAL</sequence>
<dbReference type="AlphaFoldDB" id="A0A499VIV3"/>
<gene>
    <name evidence="1" type="ORF">SAVMC3_70540</name>
</gene>
<accession>A0A499VIV3</accession>
<evidence type="ECO:0000313" key="1">
    <source>
        <dbReference type="EMBL" id="BBJ54425.1"/>
    </source>
</evidence>
<organism evidence="1">
    <name type="scientific">Streptomyces avermitilis</name>
    <dbReference type="NCBI Taxonomy" id="33903"/>
    <lineage>
        <taxon>Bacteria</taxon>
        <taxon>Bacillati</taxon>
        <taxon>Actinomycetota</taxon>
        <taxon>Actinomycetes</taxon>
        <taxon>Kitasatosporales</taxon>
        <taxon>Streptomycetaceae</taxon>
        <taxon>Streptomyces</taxon>
    </lineage>
</organism>
<reference evidence="1" key="1">
    <citation type="submission" date="2019-04" db="EMBL/GenBank/DDBJ databases">
        <title>Draft genome sequences of Streptomyces avermitilis MC3.</title>
        <authorList>
            <person name="Komaki H."/>
            <person name="Tamura T."/>
            <person name="Hosoyama A."/>
        </authorList>
    </citation>
    <scope>NUCLEOTIDE SEQUENCE</scope>
    <source>
        <strain evidence="1">MC3</strain>
    </source>
</reference>
<protein>
    <submittedName>
        <fullName evidence="1">Uncharacterized protein</fullName>
    </submittedName>
</protein>
<name>A0A499VIV3_STRAX</name>